<dbReference type="STRING" id="1244108.SAMN05444004_11786"/>
<evidence type="ECO:0000313" key="5">
    <source>
        <dbReference type="Proteomes" id="UP000198914"/>
    </source>
</evidence>
<dbReference type="InterPro" id="IPR002109">
    <property type="entry name" value="Glutaredoxin"/>
</dbReference>
<dbReference type="PANTHER" id="PTHR30041">
    <property type="entry name" value="ARSENATE REDUCTASE"/>
    <property type="match status" value="1"/>
</dbReference>
<dbReference type="InterPro" id="IPR036249">
    <property type="entry name" value="Thioredoxin-like_sf"/>
</dbReference>
<name>A0A1H3TJ87_9RHOB</name>
<dbReference type="Proteomes" id="UP000198914">
    <property type="component" value="Unassembled WGS sequence"/>
</dbReference>
<dbReference type="InterPro" id="IPR006660">
    <property type="entry name" value="Arsenate_reductase-like"/>
</dbReference>
<proteinExistence type="inferred from homology"/>
<dbReference type="SUPFAM" id="SSF52833">
    <property type="entry name" value="Thioredoxin-like"/>
    <property type="match status" value="1"/>
</dbReference>
<reference evidence="5" key="1">
    <citation type="submission" date="2016-10" db="EMBL/GenBank/DDBJ databases">
        <authorList>
            <person name="Varghese N."/>
            <person name="Submissions S."/>
        </authorList>
    </citation>
    <scope>NUCLEOTIDE SEQUENCE [LARGE SCALE GENOMIC DNA]</scope>
    <source>
        <strain evidence="5">DSM 100420</strain>
    </source>
</reference>
<dbReference type="PANTHER" id="PTHR30041:SF8">
    <property type="entry name" value="PROTEIN YFFB"/>
    <property type="match status" value="1"/>
</dbReference>
<evidence type="ECO:0000256" key="2">
    <source>
        <dbReference type="PROSITE-ProRule" id="PRU01282"/>
    </source>
</evidence>
<dbReference type="Gene3D" id="3.40.30.10">
    <property type="entry name" value="Glutaredoxin"/>
    <property type="match status" value="1"/>
</dbReference>
<evidence type="ECO:0000259" key="3">
    <source>
        <dbReference type="Pfam" id="PF00462"/>
    </source>
</evidence>
<dbReference type="AlphaFoldDB" id="A0A1H3TJ87"/>
<evidence type="ECO:0000256" key="1">
    <source>
        <dbReference type="ARBA" id="ARBA00007198"/>
    </source>
</evidence>
<organism evidence="4 5">
    <name type="scientific">Jannaschia faecimaris</name>
    <dbReference type="NCBI Taxonomy" id="1244108"/>
    <lineage>
        <taxon>Bacteria</taxon>
        <taxon>Pseudomonadati</taxon>
        <taxon>Pseudomonadota</taxon>
        <taxon>Alphaproteobacteria</taxon>
        <taxon>Rhodobacterales</taxon>
        <taxon>Roseobacteraceae</taxon>
        <taxon>Jannaschia</taxon>
    </lineage>
</organism>
<dbReference type="Pfam" id="PF00462">
    <property type="entry name" value="Glutaredoxin"/>
    <property type="match status" value="1"/>
</dbReference>
<feature type="domain" description="Glutaredoxin" evidence="3">
    <location>
        <begin position="33"/>
        <end position="75"/>
    </location>
</feature>
<comment type="similarity">
    <text evidence="1 2">Belongs to the ArsC family.</text>
</comment>
<keyword evidence="5" id="KW-1185">Reference proteome</keyword>
<dbReference type="PROSITE" id="PS51353">
    <property type="entry name" value="ARSC"/>
    <property type="match status" value="1"/>
</dbReference>
<protein>
    <submittedName>
        <fullName evidence="4">Arsenate reductase, glutaredoxin family</fullName>
    </submittedName>
</protein>
<dbReference type="EMBL" id="FNPX01000017">
    <property type="protein sequence ID" value="SDZ50343.1"/>
    <property type="molecule type" value="Genomic_DNA"/>
</dbReference>
<gene>
    <name evidence="4" type="ORF">SAMN05444004_11786</name>
</gene>
<sequence>MTDRKVSQTLSLASKGLMDDCCKLIAGGDFEMIIYGLSTCPLCQRARKDLQAAGKKVSFRDVRSDPLSEEELTSLVAEFGDRLVDRTTNDYRALNDWIKNSEAEVQISSKPKVMARPVIRDGDTFHLGWDETVQNTLLEP</sequence>
<accession>A0A1H3TJ87</accession>
<evidence type="ECO:0000313" key="4">
    <source>
        <dbReference type="EMBL" id="SDZ50343.1"/>
    </source>
</evidence>